<keyword evidence="2" id="KW-1185">Reference proteome</keyword>
<evidence type="ECO:0000313" key="1">
    <source>
        <dbReference type="EMBL" id="OLP82716.1"/>
    </source>
</evidence>
<dbReference type="Proteomes" id="UP000186817">
    <property type="component" value="Unassembled WGS sequence"/>
</dbReference>
<dbReference type="EMBL" id="LSRX01001172">
    <property type="protein sequence ID" value="OLP82716.1"/>
    <property type="molecule type" value="Genomic_DNA"/>
</dbReference>
<dbReference type="SUPFAM" id="SSF47473">
    <property type="entry name" value="EF-hand"/>
    <property type="match status" value="1"/>
</dbReference>
<organism evidence="1 2">
    <name type="scientific">Symbiodinium microadriaticum</name>
    <name type="common">Dinoflagellate</name>
    <name type="synonym">Zooxanthella microadriatica</name>
    <dbReference type="NCBI Taxonomy" id="2951"/>
    <lineage>
        <taxon>Eukaryota</taxon>
        <taxon>Sar</taxon>
        <taxon>Alveolata</taxon>
        <taxon>Dinophyceae</taxon>
        <taxon>Suessiales</taxon>
        <taxon>Symbiodiniaceae</taxon>
        <taxon>Symbiodinium</taxon>
    </lineage>
</organism>
<dbReference type="OrthoDB" id="445057at2759"/>
<proteinExistence type="predicted"/>
<accession>A0A1Q9CIK5</accession>
<comment type="caution">
    <text evidence="1">The sequence shown here is derived from an EMBL/GenBank/DDBJ whole genome shotgun (WGS) entry which is preliminary data.</text>
</comment>
<dbReference type="AlphaFoldDB" id="A0A1Q9CIK5"/>
<protein>
    <submittedName>
        <fullName evidence="1">Uncharacterized protein</fullName>
    </submittedName>
</protein>
<sequence>MLCLACQASSRRGCIEAVFTALDTAGNGFLAAGDMRPFAEQTGFTGTDEEWRLEFEALCHESGSSQGLGLEAFAKLVNDDSEDGCYCTDSELQDLLQRLHQNSISSSVSLSNAARAGIGEPLPPMQARCTATRHLYSKSRFTNFIEALADASGIDL</sequence>
<dbReference type="InterPro" id="IPR011992">
    <property type="entry name" value="EF-hand-dom_pair"/>
</dbReference>
<reference evidence="1 2" key="1">
    <citation type="submission" date="2016-02" db="EMBL/GenBank/DDBJ databases">
        <title>Genome analysis of coral dinoflagellate symbionts highlights evolutionary adaptations to a symbiotic lifestyle.</title>
        <authorList>
            <person name="Aranda M."/>
            <person name="Li Y."/>
            <person name="Liew Y.J."/>
            <person name="Baumgarten S."/>
            <person name="Simakov O."/>
            <person name="Wilson M."/>
            <person name="Piel J."/>
            <person name="Ashoor H."/>
            <person name="Bougouffa S."/>
            <person name="Bajic V.B."/>
            <person name="Ryu T."/>
            <person name="Ravasi T."/>
            <person name="Bayer T."/>
            <person name="Micklem G."/>
            <person name="Kim H."/>
            <person name="Bhak J."/>
            <person name="Lajeunesse T.C."/>
            <person name="Voolstra C.R."/>
        </authorList>
    </citation>
    <scope>NUCLEOTIDE SEQUENCE [LARGE SCALE GENOMIC DNA]</scope>
    <source>
        <strain evidence="1 2">CCMP2467</strain>
    </source>
</reference>
<evidence type="ECO:0000313" key="2">
    <source>
        <dbReference type="Proteomes" id="UP000186817"/>
    </source>
</evidence>
<name>A0A1Q9CIK5_SYMMI</name>
<gene>
    <name evidence="1" type="ORF">AK812_SmicGene36600</name>
</gene>